<evidence type="ECO:0000259" key="8">
    <source>
        <dbReference type="PROSITE" id="PS50850"/>
    </source>
</evidence>
<keyword evidence="2" id="KW-0813">Transport</keyword>
<feature type="transmembrane region" description="Helical" evidence="7">
    <location>
        <begin position="366"/>
        <end position="388"/>
    </location>
</feature>
<comment type="subcellular location">
    <subcellularLocation>
        <location evidence="1">Cell membrane</location>
        <topology evidence="1">Multi-pass membrane protein</topology>
    </subcellularLocation>
</comment>
<evidence type="ECO:0000313" key="9">
    <source>
        <dbReference type="EMBL" id="UQX86973.1"/>
    </source>
</evidence>
<keyword evidence="10" id="KW-1185">Reference proteome</keyword>
<feature type="transmembrane region" description="Helical" evidence="7">
    <location>
        <begin position="172"/>
        <end position="192"/>
    </location>
</feature>
<evidence type="ECO:0000256" key="2">
    <source>
        <dbReference type="ARBA" id="ARBA00022448"/>
    </source>
</evidence>
<dbReference type="Gene3D" id="1.20.1250.20">
    <property type="entry name" value="MFS general substrate transporter like domains"/>
    <property type="match status" value="1"/>
</dbReference>
<dbReference type="InterPro" id="IPR011701">
    <property type="entry name" value="MFS"/>
</dbReference>
<evidence type="ECO:0000256" key="1">
    <source>
        <dbReference type="ARBA" id="ARBA00004651"/>
    </source>
</evidence>
<feature type="transmembrane region" description="Helical" evidence="7">
    <location>
        <begin position="482"/>
        <end position="500"/>
    </location>
</feature>
<reference evidence="9" key="2">
    <citation type="submission" date="2022-05" db="EMBL/GenBank/DDBJ databases">
        <authorList>
            <person name="Kim J.-S."/>
            <person name="Lee K."/>
            <person name="Suh M."/>
            <person name="Eom M."/>
            <person name="Kim J.-S."/>
            <person name="Kim D.-S."/>
            <person name="Ko S.-H."/>
            <person name="Shin Y."/>
            <person name="Lee J.-S."/>
        </authorList>
    </citation>
    <scope>NUCLEOTIDE SEQUENCE</scope>
    <source>
        <strain evidence="9">N237</strain>
    </source>
</reference>
<sequence length="528" mass="55981">MNAEATQETGFTHRQILVIMSGLMMGMFLASLDQTIVSTALPTIVGDFHRTDLLSWVITSYLLASTASTPLWGKAGDLYGRKRVFQLAIVVFLLGSMLCGASQNMFELIAFRGVQGIGGGGLISLVFAIIGDVIPPRERGRYQGYFGAVFGVSSVVGPLAGGFAVDNLSWHYIFYINLPLGIAALIVTNRVLHLPKRTREVNIDWWGALLLVAGVSAILLATQSGGTDYPWGSWQIIGLFILGAILLAGFGVREHLAREPILPLELFRLQIFTVSNTIAFISGVAMFGALAFLPQYMQLVHGVSATVSGLLLLPLLIGLLVMSIGSGRYISRTGRYRWFPLAGTVLVTLGLWLLTHIGAHTSLAVVGLYILVFGAGLGLFIQVLTLVVQNAVPMRQMGVATSSVTFFRSMGGAIGASALGAVLTARIAYEFPHYLPAATLASGGDKVSQLVQSPAILNALKRSNPALHEGIIQAYSHAIDRVFLVGTIVSAFSIIAALFIKQVQLRGGAGSAPAPTEPVVAAAPGGGH</sequence>
<evidence type="ECO:0000256" key="5">
    <source>
        <dbReference type="ARBA" id="ARBA00022989"/>
    </source>
</evidence>
<dbReference type="InterPro" id="IPR036259">
    <property type="entry name" value="MFS_trans_sf"/>
</dbReference>
<feature type="transmembrane region" description="Helical" evidence="7">
    <location>
        <begin position="84"/>
        <end position="103"/>
    </location>
</feature>
<name>A0ABY4QTH8_9ACTN</name>
<keyword evidence="3" id="KW-1003">Cell membrane</keyword>
<dbReference type="Pfam" id="PF07690">
    <property type="entry name" value="MFS_1"/>
    <property type="match status" value="1"/>
</dbReference>
<dbReference type="PANTHER" id="PTHR23501:SF197">
    <property type="entry name" value="COMD"/>
    <property type="match status" value="1"/>
</dbReference>
<reference evidence="9" key="1">
    <citation type="journal article" date="2018" name="Int. J. Syst. Evol. Microbiol.">
        <title>Jatrophihabitans telluris sp. nov., isolated from sediment soil of lava forest wetlands and the emended description of the genus Jatrophihabitans.</title>
        <authorList>
            <person name="Lee K.C."/>
            <person name="Suh M.K."/>
            <person name="Eom M.K."/>
            <person name="Kim K.K."/>
            <person name="Kim J.S."/>
            <person name="Kim D.S."/>
            <person name="Ko S.H."/>
            <person name="Shin Y.K."/>
            <person name="Lee J.S."/>
        </authorList>
    </citation>
    <scope>NUCLEOTIDE SEQUENCE</scope>
    <source>
        <strain evidence="9">N237</strain>
    </source>
</reference>
<feature type="domain" description="Major facilitator superfamily (MFS) profile" evidence="8">
    <location>
        <begin position="19"/>
        <end position="505"/>
    </location>
</feature>
<dbReference type="SUPFAM" id="SSF103473">
    <property type="entry name" value="MFS general substrate transporter"/>
    <property type="match status" value="1"/>
</dbReference>
<evidence type="ECO:0000256" key="3">
    <source>
        <dbReference type="ARBA" id="ARBA00022475"/>
    </source>
</evidence>
<feature type="transmembrane region" description="Helical" evidence="7">
    <location>
        <begin position="299"/>
        <end position="324"/>
    </location>
</feature>
<dbReference type="PRINTS" id="PR01036">
    <property type="entry name" value="TCRTETB"/>
</dbReference>
<accession>A0ABY4QTH8</accession>
<protein>
    <submittedName>
        <fullName evidence="9">MFS transporter</fullName>
    </submittedName>
</protein>
<proteinExistence type="predicted"/>
<evidence type="ECO:0000256" key="7">
    <source>
        <dbReference type="SAM" id="Phobius"/>
    </source>
</evidence>
<feature type="transmembrane region" description="Helical" evidence="7">
    <location>
        <begin position="336"/>
        <end position="354"/>
    </location>
</feature>
<dbReference type="InterPro" id="IPR004638">
    <property type="entry name" value="EmrB-like"/>
</dbReference>
<gene>
    <name evidence="9" type="ORF">M6D93_11715</name>
</gene>
<evidence type="ECO:0000313" key="10">
    <source>
        <dbReference type="Proteomes" id="UP001056336"/>
    </source>
</evidence>
<feature type="transmembrane region" description="Helical" evidence="7">
    <location>
        <begin position="234"/>
        <end position="252"/>
    </location>
</feature>
<feature type="transmembrane region" description="Helical" evidence="7">
    <location>
        <begin position="16"/>
        <end position="41"/>
    </location>
</feature>
<organism evidence="9 10">
    <name type="scientific">Jatrophihabitans telluris</name>
    <dbReference type="NCBI Taxonomy" id="2038343"/>
    <lineage>
        <taxon>Bacteria</taxon>
        <taxon>Bacillati</taxon>
        <taxon>Actinomycetota</taxon>
        <taxon>Actinomycetes</taxon>
        <taxon>Jatrophihabitantales</taxon>
        <taxon>Jatrophihabitantaceae</taxon>
        <taxon>Jatrophihabitans</taxon>
    </lineage>
</organism>
<evidence type="ECO:0000256" key="6">
    <source>
        <dbReference type="ARBA" id="ARBA00023136"/>
    </source>
</evidence>
<feature type="transmembrane region" description="Helical" evidence="7">
    <location>
        <begin position="53"/>
        <end position="72"/>
    </location>
</feature>
<dbReference type="PROSITE" id="PS50850">
    <property type="entry name" value="MFS"/>
    <property type="match status" value="1"/>
</dbReference>
<keyword evidence="5 7" id="KW-1133">Transmembrane helix</keyword>
<dbReference type="RefSeq" id="WP_249769388.1">
    <property type="nucleotide sequence ID" value="NZ_CP097332.1"/>
</dbReference>
<feature type="transmembrane region" description="Helical" evidence="7">
    <location>
        <begin position="142"/>
        <end position="160"/>
    </location>
</feature>
<dbReference type="EMBL" id="CP097332">
    <property type="protein sequence ID" value="UQX86973.1"/>
    <property type="molecule type" value="Genomic_DNA"/>
</dbReference>
<dbReference type="Gene3D" id="1.20.1720.10">
    <property type="entry name" value="Multidrug resistance protein D"/>
    <property type="match status" value="1"/>
</dbReference>
<keyword evidence="4 7" id="KW-0812">Transmembrane</keyword>
<feature type="transmembrane region" description="Helical" evidence="7">
    <location>
        <begin position="204"/>
        <end position="222"/>
    </location>
</feature>
<dbReference type="Proteomes" id="UP001056336">
    <property type="component" value="Chromosome"/>
</dbReference>
<feature type="transmembrane region" description="Helical" evidence="7">
    <location>
        <begin position="109"/>
        <end position="130"/>
    </location>
</feature>
<evidence type="ECO:0000256" key="4">
    <source>
        <dbReference type="ARBA" id="ARBA00022692"/>
    </source>
</evidence>
<dbReference type="CDD" id="cd17502">
    <property type="entry name" value="MFS_Azr1_MDR_like"/>
    <property type="match status" value="1"/>
</dbReference>
<feature type="transmembrane region" description="Helical" evidence="7">
    <location>
        <begin position="273"/>
        <end position="293"/>
    </location>
</feature>
<dbReference type="InterPro" id="IPR020846">
    <property type="entry name" value="MFS_dom"/>
</dbReference>
<dbReference type="NCBIfam" id="TIGR00711">
    <property type="entry name" value="efflux_EmrB"/>
    <property type="match status" value="1"/>
</dbReference>
<dbReference type="PANTHER" id="PTHR23501">
    <property type="entry name" value="MAJOR FACILITATOR SUPERFAMILY"/>
    <property type="match status" value="1"/>
</dbReference>
<keyword evidence="6 7" id="KW-0472">Membrane</keyword>
<feature type="transmembrane region" description="Helical" evidence="7">
    <location>
        <begin position="409"/>
        <end position="429"/>
    </location>
</feature>